<protein>
    <submittedName>
        <fullName evidence="2">Uncharacterized protein</fullName>
    </submittedName>
</protein>
<comment type="caution">
    <text evidence="2">The sequence shown here is derived from an EMBL/GenBank/DDBJ whole genome shotgun (WGS) entry which is preliminary data.</text>
</comment>
<name>A0A8T0PM01_PANVG</name>
<dbReference type="Proteomes" id="UP000823388">
    <property type="component" value="Chromosome 8K"/>
</dbReference>
<dbReference type="EMBL" id="CM029051">
    <property type="protein sequence ID" value="KAG2561948.1"/>
    <property type="molecule type" value="Genomic_DNA"/>
</dbReference>
<feature type="region of interest" description="Disordered" evidence="1">
    <location>
        <begin position="90"/>
        <end position="118"/>
    </location>
</feature>
<evidence type="ECO:0000256" key="1">
    <source>
        <dbReference type="SAM" id="MobiDB-lite"/>
    </source>
</evidence>
<feature type="compositionally biased region" description="Pro residues" evidence="1">
    <location>
        <begin position="94"/>
        <end position="110"/>
    </location>
</feature>
<reference evidence="2" key="1">
    <citation type="submission" date="2020-05" db="EMBL/GenBank/DDBJ databases">
        <title>WGS assembly of Panicum virgatum.</title>
        <authorList>
            <person name="Lovell J.T."/>
            <person name="Jenkins J."/>
            <person name="Shu S."/>
            <person name="Juenger T.E."/>
            <person name="Schmutz J."/>
        </authorList>
    </citation>
    <scope>NUCLEOTIDE SEQUENCE</scope>
    <source>
        <strain evidence="2">AP13</strain>
    </source>
</reference>
<sequence length="204" mass="21391">MGRRTTCRPSRTLNLARLLPQMHAAALNPARRRRRRLGREGAAHAQGEGGGGASCAPGCGGSDLVPSSPTAPPLRVPPAFLLPAGAAVPSSLRAPPPSSSLPTLQPPPPSARAAAPSSMMSRCCMSGGRNPMAVPRPDAIQWQMCDGLIFLPAGYFACPWEEGHGRTTVPCSWPPSPTELGTAATSSSGTQPWCSMKSESWWWT</sequence>
<dbReference type="EMBL" id="CM029051">
    <property type="protein sequence ID" value="KAG2561950.1"/>
    <property type="molecule type" value="Genomic_DNA"/>
</dbReference>
<dbReference type="EMBL" id="CM029051">
    <property type="protein sequence ID" value="KAG2561949.1"/>
    <property type="molecule type" value="Genomic_DNA"/>
</dbReference>
<proteinExistence type="predicted"/>
<accession>A0A8T0PM01</accession>
<evidence type="ECO:0000313" key="2">
    <source>
        <dbReference type="EMBL" id="KAG2561948.1"/>
    </source>
</evidence>
<evidence type="ECO:0000313" key="3">
    <source>
        <dbReference type="Proteomes" id="UP000823388"/>
    </source>
</evidence>
<feature type="region of interest" description="Disordered" evidence="1">
    <location>
        <begin position="25"/>
        <end position="54"/>
    </location>
</feature>
<dbReference type="AlphaFoldDB" id="A0A8T0PM01"/>
<organism evidence="2 3">
    <name type="scientific">Panicum virgatum</name>
    <name type="common">Blackwell switchgrass</name>
    <dbReference type="NCBI Taxonomy" id="38727"/>
    <lineage>
        <taxon>Eukaryota</taxon>
        <taxon>Viridiplantae</taxon>
        <taxon>Streptophyta</taxon>
        <taxon>Embryophyta</taxon>
        <taxon>Tracheophyta</taxon>
        <taxon>Spermatophyta</taxon>
        <taxon>Magnoliopsida</taxon>
        <taxon>Liliopsida</taxon>
        <taxon>Poales</taxon>
        <taxon>Poaceae</taxon>
        <taxon>PACMAD clade</taxon>
        <taxon>Panicoideae</taxon>
        <taxon>Panicodae</taxon>
        <taxon>Paniceae</taxon>
        <taxon>Panicinae</taxon>
        <taxon>Panicum</taxon>
        <taxon>Panicum sect. Hiantes</taxon>
    </lineage>
</organism>
<keyword evidence="3" id="KW-1185">Reference proteome</keyword>
<gene>
    <name evidence="2" type="ORF">PVAP13_8KG196802</name>
</gene>